<protein>
    <submittedName>
        <fullName evidence="2">Transposase</fullName>
    </submittedName>
</protein>
<dbReference type="Pfam" id="PF13612">
    <property type="entry name" value="DDE_Tnp_1_3"/>
    <property type="match status" value="1"/>
</dbReference>
<accession>A0A176S7M6</accession>
<evidence type="ECO:0000313" key="2">
    <source>
        <dbReference type="EMBL" id="OAD24122.1"/>
    </source>
</evidence>
<name>A0A176S7M6_9GAMM</name>
<dbReference type="EMBL" id="LUTY01000004">
    <property type="protein sequence ID" value="OAD24122.1"/>
    <property type="molecule type" value="Genomic_DNA"/>
</dbReference>
<dbReference type="AlphaFoldDB" id="A0A176S7M6"/>
<reference evidence="2 3" key="1">
    <citation type="submission" date="2016-05" db="EMBL/GenBank/DDBJ databases">
        <title>Single-cell genome of chain-forming Candidatus Thiomargarita nelsonii and comparison to other large sulfur-oxidizing bacteria.</title>
        <authorList>
            <person name="Winkel M."/>
            <person name="Salman V."/>
            <person name="Woyke T."/>
            <person name="Schulz-Vogt H."/>
            <person name="Richter M."/>
            <person name="Flood B."/>
            <person name="Bailey J."/>
            <person name="Amann R."/>
            <person name="Mussmann M."/>
        </authorList>
    </citation>
    <scope>NUCLEOTIDE SEQUENCE [LARGE SCALE GENOMIC DNA]</scope>
    <source>
        <strain evidence="2 3">THI036</strain>
    </source>
</reference>
<gene>
    <name evidence="2" type="ORF">THIOM_000027</name>
</gene>
<comment type="caution">
    <text evidence="2">The sequence shown here is derived from an EMBL/GenBank/DDBJ whole genome shotgun (WGS) entry which is preliminary data.</text>
</comment>
<proteinExistence type="predicted"/>
<evidence type="ECO:0000313" key="3">
    <source>
        <dbReference type="Proteomes" id="UP000076962"/>
    </source>
</evidence>
<dbReference type="InterPro" id="IPR025668">
    <property type="entry name" value="Tnp_DDE_dom"/>
</dbReference>
<sequence>MTKELTGKLFGDKGYIFQKITKKLLEGGLQLITPLKKNMQNKLIPILDKILYRSQHNYRSRM</sequence>
<dbReference type="Proteomes" id="UP000076962">
    <property type="component" value="Unassembled WGS sequence"/>
</dbReference>
<evidence type="ECO:0000259" key="1">
    <source>
        <dbReference type="Pfam" id="PF13612"/>
    </source>
</evidence>
<organism evidence="2 3">
    <name type="scientific">Candidatus Thiomargarita nelsonii</name>
    <dbReference type="NCBI Taxonomy" id="1003181"/>
    <lineage>
        <taxon>Bacteria</taxon>
        <taxon>Pseudomonadati</taxon>
        <taxon>Pseudomonadota</taxon>
        <taxon>Gammaproteobacteria</taxon>
        <taxon>Thiotrichales</taxon>
        <taxon>Thiotrichaceae</taxon>
        <taxon>Thiomargarita</taxon>
    </lineage>
</organism>
<feature type="domain" description="Transposase DDE" evidence="1">
    <location>
        <begin position="1"/>
        <end position="54"/>
    </location>
</feature>
<keyword evidence="3" id="KW-1185">Reference proteome</keyword>